<dbReference type="AlphaFoldDB" id="C7MKY1"/>
<proteinExistence type="predicted"/>
<dbReference type="HOGENOM" id="CLU_1145698_0_0_11"/>
<evidence type="ECO:0000256" key="4">
    <source>
        <dbReference type="PROSITE-ProRule" id="PRU00335"/>
    </source>
</evidence>
<dbReference type="STRING" id="469378.Ccur_12460"/>
<sequence>MARPRNDKLKEAIRREAWHLFATTGYHATSYTAMAEACGIKRPLVQYHFPKKEALAAQFLSNELKRTQEAWGFSDIDLSNSLDKIYAVGAAFYGSFCVPGGRSTFLCDILESRMLTDRVIPFNGSWIASHVAVASGGASNVAALCPPSDEIIVPFGGFHEALYVHLDGGEPYDVAEGLAPVVRAIAKQLGYPLTQLHQLNPEESFGTFNLSATLHRMQEESSASFSA</sequence>
<dbReference type="PROSITE" id="PS50977">
    <property type="entry name" value="HTH_TETR_2"/>
    <property type="match status" value="1"/>
</dbReference>
<keyword evidence="3" id="KW-0804">Transcription</keyword>
<evidence type="ECO:0000256" key="3">
    <source>
        <dbReference type="ARBA" id="ARBA00023163"/>
    </source>
</evidence>
<dbReference type="InterPro" id="IPR009057">
    <property type="entry name" value="Homeodomain-like_sf"/>
</dbReference>
<keyword evidence="7" id="KW-1185">Reference proteome</keyword>
<evidence type="ECO:0000313" key="6">
    <source>
        <dbReference type="EMBL" id="ACU94928.1"/>
    </source>
</evidence>
<feature type="DNA-binding region" description="H-T-H motif" evidence="4">
    <location>
        <begin position="30"/>
        <end position="49"/>
    </location>
</feature>
<dbReference type="RefSeq" id="WP_015778791.1">
    <property type="nucleotide sequence ID" value="NC_013170.1"/>
</dbReference>
<keyword evidence="2 4" id="KW-0238">DNA-binding</keyword>
<evidence type="ECO:0000259" key="5">
    <source>
        <dbReference type="PROSITE" id="PS50977"/>
    </source>
</evidence>
<dbReference type="InterPro" id="IPR001647">
    <property type="entry name" value="HTH_TetR"/>
</dbReference>
<dbReference type="SUPFAM" id="SSF46689">
    <property type="entry name" value="Homeodomain-like"/>
    <property type="match status" value="1"/>
</dbReference>
<evidence type="ECO:0000256" key="1">
    <source>
        <dbReference type="ARBA" id="ARBA00023015"/>
    </source>
</evidence>
<evidence type="ECO:0000256" key="2">
    <source>
        <dbReference type="ARBA" id="ARBA00023125"/>
    </source>
</evidence>
<dbReference type="KEGG" id="ccu:Ccur_12460"/>
<dbReference type="EMBL" id="CP001682">
    <property type="protein sequence ID" value="ACU94928.1"/>
    <property type="molecule type" value="Genomic_DNA"/>
</dbReference>
<dbReference type="InterPro" id="IPR050109">
    <property type="entry name" value="HTH-type_TetR-like_transc_reg"/>
</dbReference>
<accession>C7MKY1</accession>
<dbReference type="PANTHER" id="PTHR30055">
    <property type="entry name" value="HTH-TYPE TRANSCRIPTIONAL REGULATOR RUTR"/>
    <property type="match status" value="1"/>
</dbReference>
<dbReference type="PANTHER" id="PTHR30055:SF234">
    <property type="entry name" value="HTH-TYPE TRANSCRIPTIONAL REGULATOR BETI"/>
    <property type="match status" value="1"/>
</dbReference>
<feature type="domain" description="HTH tetR-type" evidence="5">
    <location>
        <begin position="7"/>
        <end position="67"/>
    </location>
</feature>
<dbReference type="Pfam" id="PF00440">
    <property type="entry name" value="TetR_N"/>
    <property type="match status" value="1"/>
</dbReference>
<dbReference type="GO" id="GO:0000976">
    <property type="term" value="F:transcription cis-regulatory region binding"/>
    <property type="evidence" value="ECO:0007669"/>
    <property type="project" value="TreeGrafter"/>
</dbReference>
<protein>
    <submittedName>
        <fullName evidence="6">Transcriptional regulator</fullName>
    </submittedName>
</protein>
<organism evidence="6 7">
    <name type="scientific">Cryptobacterium curtum (strain ATCC 700683 / DSM 15641 / CCUG 43107 / 12-3)</name>
    <dbReference type="NCBI Taxonomy" id="469378"/>
    <lineage>
        <taxon>Bacteria</taxon>
        <taxon>Bacillati</taxon>
        <taxon>Actinomycetota</taxon>
        <taxon>Coriobacteriia</taxon>
        <taxon>Eggerthellales</taxon>
        <taxon>Eggerthellaceae</taxon>
        <taxon>Cryptobacterium</taxon>
    </lineage>
</organism>
<gene>
    <name evidence="6" type="ordered locus">Ccur_12460</name>
</gene>
<dbReference type="GO" id="GO:0003700">
    <property type="term" value="F:DNA-binding transcription factor activity"/>
    <property type="evidence" value="ECO:0007669"/>
    <property type="project" value="TreeGrafter"/>
</dbReference>
<dbReference type="OrthoDB" id="2356263at2"/>
<dbReference type="eggNOG" id="COG1309">
    <property type="taxonomic scope" value="Bacteria"/>
</dbReference>
<evidence type="ECO:0000313" key="7">
    <source>
        <dbReference type="Proteomes" id="UP000000954"/>
    </source>
</evidence>
<dbReference type="Proteomes" id="UP000000954">
    <property type="component" value="Chromosome"/>
</dbReference>
<reference evidence="6 7" key="1">
    <citation type="journal article" date="2009" name="Stand. Genomic Sci.">
        <title>Complete genome sequence of Cryptobacterium curtum type strain (12-3).</title>
        <authorList>
            <person name="Mavrommatis K."/>
            <person name="Pukall R."/>
            <person name="Rohde C."/>
            <person name="Chen F."/>
            <person name="Sims D."/>
            <person name="Brettin T."/>
            <person name="Kuske C."/>
            <person name="Detter J.C."/>
            <person name="Han C."/>
            <person name="Lapidus A."/>
            <person name="Copeland A."/>
            <person name="Glavina Del Rio T."/>
            <person name="Nolan M."/>
            <person name="Lucas S."/>
            <person name="Tice H."/>
            <person name="Cheng J.F."/>
            <person name="Bruce D."/>
            <person name="Goodwin L."/>
            <person name="Pitluck S."/>
            <person name="Ovchinnikova G."/>
            <person name="Pati A."/>
            <person name="Ivanova N."/>
            <person name="Chen A."/>
            <person name="Palaniappan K."/>
            <person name="Chain P."/>
            <person name="D'haeseleer P."/>
            <person name="Goker M."/>
            <person name="Bristow J."/>
            <person name="Eisen J.A."/>
            <person name="Markowitz V."/>
            <person name="Hugenholtz P."/>
            <person name="Rohde M."/>
            <person name="Klenk H.P."/>
            <person name="Kyrpides N.C."/>
        </authorList>
    </citation>
    <scope>NUCLEOTIDE SEQUENCE [LARGE SCALE GENOMIC DNA]</scope>
    <source>
        <strain evidence="7">ATCC 700683 / DSM 15641 / 12-3</strain>
    </source>
</reference>
<dbReference type="Gene3D" id="1.10.357.10">
    <property type="entry name" value="Tetracycline Repressor, domain 2"/>
    <property type="match status" value="1"/>
</dbReference>
<name>C7MKY1_CRYCD</name>
<keyword evidence="1" id="KW-0805">Transcription regulation</keyword>